<proteinExistence type="predicted"/>
<name>X0VBB4_9ZZZZ</name>
<protein>
    <submittedName>
        <fullName evidence="1">Uncharacterized protein</fullName>
    </submittedName>
</protein>
<feature type="non-terminal residue" evidence="1">
    <location>
        <position position="1"/>
    </location>
</feature>
<evidence type="ECO:0000313" key="1">
    <source>
        <dbReference type="EMBL" id="GAG09783.1"/>
    </source>
</evidence>
<dbReference type="EMBL" id="BARS01020650">
    <property type="protein sequence ID" value="GAG09783.1"/>
    <property type="molecule type" value="Genomic_DNA"/>
</dbReference>
<accession>X0VBB4</accession>
<gene>
    <name evidence="1" type="ORF">S01H1_33270</name>
</gene>
<comment type="caution">
    <text evidence="1">The sequence shown here is derived from an EMBL/GenBank/DDBJ whole genome shotgun (WGS) entry which is preliminary data.</text>
</comment>
<organism evidence="1">
    <name type="scientific">marine sediment metagenome</name>
    <dbReference type="NCBI Taxonomy" id="412755"/>
    <lineage>
        <taxon>unclassified sequences</taxon>
        <taxon>metagenomes</taxon>
        <taxon>ecological metagenomes</taxon>
    </lineage>
</organism>
<sequence>IPSQKIVDGAYTEHIRELYYNLGDFVSWWLNSNQKNMKIGDLDKEMESALTPEDSHH</sequence>
<reference evidence="1" key="1">
    <citation type="journal article" date="2014" name="Front. Microbiol.">
        <title>High frequency of phylogenetically diverse reductive dehalogenase-homologous genes in deep subseafloor sedimentary metagenomes.</title>
        <authorList>
            <person name="Kawai M."/>
            <person name="Futagami T."/>
            <person name="Toyoda A."/>
            <person name="Takaki Y."/>
            <person name="Nishi S."/>
            <person name="Hori S."/>
            <person name="Arai W."/>
            <person name="Tsubouchi T."/>
            <person name="Morono Y."/>
            <person name="Uchiyama I."/>
            <person name="Ito T."/>
            <person name="Fujiyama A."/>
            <person name="Inagaki F."/>
            <person name="Takami H."/>
        </authorList>
    </citation>
    <scope>NUCLEOTIDE SEQUENCE</scope>
    <source>
        <strain evidence="1">Expedition CK06-06</strain>
    </source>
</reference>
<dbReference type="AlphaFoldDB" id="X0VBB4"/>